<proteinExistence type="predicted"/>
<gene>
    <name evidence="2" type="ORF">COU22_01765</name>
</gene>
<keyword evidence="1" id="KW-0812">Transmembrane</keyword>
<evidence type="ECO:0000256" key="1">
    <source>
        <dbReference type="SAM" id="Phobius"/>
    </source>
</evidence>
<keyword evidence="1" id="KW-1133">Transmembrane helix</keyword>
<feature type="transmembrane region" description="Helical" evidence="1">
    <location>
        <begin position="78"/>
        <end position="98"/>
    </location>
</feature>
<evidence type="ECO:0000313" key="3">
    <source>
        <dbReference type="Proteomes" id="UP000230543"/>
    </source>
</evidence>
<dbReference type="EMBL" id="PFBO01000054">
    <property type="protein sequence ID" value="PIT90502.1"/>
    <property type="molecule type" value="Genomic_DNA"/>
</dbReference>
<name>A0A2M6WCI7_9BACT</name>
<organism evidence="2 3">
    <name type="scientific">Candidatus Komeilibacteria bacterium CG10_big_fil_rev_8_21_14_0_10_41_13</name>
    <dbReference type="NCBI Taxonomy" id="1974476"/>
    <lineage>
        <taxon>Bacteria</taxon>
        <taxon>Candidatus Komeiliibacteriota</taxon>
    </lineage>
</organism>
<dbReference type="Proteomes" id="UP000230543">
    <property type="component" value="Unassembled WGS sequence"/>
</dbReference>
<evidence type="ECO:0000313" key="2">
    <source>
        <dbReference type="EMBL" id="PIT90502.1"/>
    </source>
</evidence>
<comment type="caution">
    <text evidence="2">The sequence shown here is derived from an EMBL/GenBank/DDBJ whole genome shotgun (WGS) entry which is preliminary data.</text>
</comment>
<keyword evidence="1" id="KW-0472">Membrane</keyword>
<accession>A0A2M6WCI7</accession>
<dbReference type="AlphaFoldDB" id="A0A2M6WCI7"/>
<reference evidence="3" key="1">
    <citation type="submission" date="2017-09" db="EMBL/GenBank/DDBJ databases">
        <title>Depth-based differentiation of microbial function through sediment-hosted aquifers and enrichment of novel symbionts in the deep terrestrial subsurface.</title>
        <authorList>
            <person name="Probst A.J."/>
            <person name="Ladd B."/>
            <person name="Jarett J.K."/>
            <person name="Geller-Mcgrath D.E."/>
            <person name="Sieber C.M.K."/>
            <person name="Emerson J.B."/>
            <person name="Anantharaman K."/>
            <person name="Thomas B.C."/>
            <person name="Malmstrom R."/>
            <person name="Stieglmeier M."/>
            <person name="Klingl A."/>
            <person name="Woyke T."/>
            <person name="Ryan C.M."/>
            <person name="Banfield J.F."/>
        </authorList>
    </citation>
    <scope>NUCLEOTIDE SEQUENCE [LARGE SCALE GENOMIC DNA]</scope>
</reference>
<feature type="transmembrane region" description="Helical" evidence="1">
    <location>
        <begin position="44"/>
        <end position="66"/>
    </location>
</feature>
<protein>
    <submittedName>
        <fullName evidence="2">Uncharacterized protein</fullName>
    </submittedName>
</protein>
<sequence length="607" mass="67584">MTHIVLTIIMAAIALAISRRAAATVISAALTFVISYFGLPTLSWGFWGIIWTITLTVTICLIQGLIISDDYWDYQPRWIGVIIGVIVMVFILIVIPIFTGSLFHANSYHGLLGSPKPRTYATDTSPVDLSQIRIVDQAVADRLGDKKLGEQPALGSQVNIGTMNIQQVNGQLYWVAPLNHSGFFKWLSNGRGTPGYIMVSATNESDVRLIQELNGQPLFLKYNKGNYFGGHIHRYIYNHGFSTKGLTDFSFEIDDNGHPFWVVTVFERRVGFAGDDAVGVITLDAQNGNLKFYNINEAPTWIDRIQPEDIIISQINDWGKFVHGWWNPSDLEKLAATPGTSLVFGDDGQCYWYTGITSVGSDEGTVGFMLINTRTKEVRYYNQPGATETAAMGSARGAVQDKEYTSSFPILYNVSGNPTYFITLKDRAGLVKMMAFVSVENYQIVGVGDNLHNALREYRRALSGRGNMIAPDAGVSFREAEGSIQRFGMEVSQNSVYYYLIIKGFENKLFVGSSDISVELSVSQIGDTVKVSFDDGGNAIVDMIGFDNLEIEFQTTDATVGVESQFQAVKDTTRRHRDQNNLDARWEQLPLEQKREIMRQRQISDGN</sequence>